<accession>A0A9N8EET0</accession>
<dbReference type="OrthoDB" id="206107at2759"/>
<organism evidence="1 2">
    <name type="scientific">Seminavis robusta</name>
    <dbReference type="NCBI Taxonomy" id="568900"/>
    <lineage>
        <taxon>Eukaryota</taxon>
        <taxon>Sar</taxon>
        <taxon>Stramenopiles</taxon>
        <taxon>Ochrophyta</taxon>
        <taxon>Bacillariophyta</taxon>
        <taxon>Bacillariophyceae</taxon>
        <taxon>Bacillariophycidae</taxon>
        <taxon>Naviculales</taxon>
        <taxon>Naviculaceae</taxon>
        <taxon>Seminavis</taxon>
    </lineage>
</organism>
<keyword evidence="2" id="KW-1185">Reference proteome</keyword>
<comment type="caution">
    <text evidence="1">The sequence shown here is derived from an EMBL/GenBank/DDBJ whole genome shotgun (WGS) entry which is preliminary data.</text>
</comment>
<dbReference type="PANTHER" id="PTHR35213">
    <property type="entry name" value="RING-TYPE DOMAIN-CONTAINING PROTEIN-RELATED"/>
    <property type="match status" value="1"/>
</dbReference>
<proteinExistence type="predicted"/>
<name>A0A9N8EET0_9STRA</name>
<evidence type="ECO:0000313" key="1">
    <source>
        <dbReference type="EMBL" id="CAB9517174.1"/>
    </source>
</evidence>
<dbReference type="AlphaFoldDB" id="A0A9N8EET0"/>
<evidence type="ECO:0000313" key="2">
    <source>
        <dbReference type="Proteomes" id="UP001153069"/>
    </source>
</evidence>
<reference evidence="1" key="1">
    <citation type="submission" date="2020-06" db="EMBL/GenBank/DDBJ databases">
        <authorList>
            <consortium name="Plant Systems Biology data submission"/>
        </authorList>
    </citation>
    <scope>NUCLEOTIDE SEQUENCE</scope>
    <source>
        <strain evidence="1">D6</strain>
    </source>
</reference>
<dbReference type="Proteomes" id="UP001153069">
    <property type="component" value="Unassembled WGS sequence"/>
</dbReference>
<dbReference type="EMBL" id="CAICTM010000835">
    <property type="protein sequence ID" value="CAB9517174.1"/>
    <property type="molecule type" value="Genomic_DNA"/>
</dbReference>
<protein>
    <submittedName>
        <fullName evidence="1">Uncharacterized protein</fullName>
    </submittedName>
</protein>
<sequence length="296" mass="31957">MSLNRTKNGQSFQYVGKWTQEEEEYVVALVDQFRAGNLDNAEEGTGLRSYLAEMLQCGPKRVSKKYEGTNYNGRLKYHHGEANLSPEESLMMKQTLEARRVAFLNSRGRLIQGLAAVTPPAAPASSQRLGQQFKMAAAKKAAPVAKGGTNRQVASLLRLPGASLPSVSFPQASSLGLPGAFPSRHGQPSESLLLSLLASKNTAQLAPVGGPRDAASGAMLLSLNGRQRAMASSTERTIPTVTSLQLSQARCLELQRQLVALETQHAVASGQRQLALETEFDLANSAWRTNNYHPSL</sequence>
<gene>
    <name evidence="1" type="ORF">SEMRO_836_G209030.1</name>
</gene>
<dbReference type="PANTHER" id="PTHR35213:SF3">
    <property type="entry name" value="MYB-LIKE DOMAIN-CONTAINING PROTEIN"/>
    <property type="match status" value="1"/>
</dbReference>